<proteinExistence type="predicted"/>
<dbReference type="SMART" id="SM00448">
    <property type="entry name" value="REC"/>
    <property type="match status" value="1"/>
</dbReference>
<keyword evidence="3 7" id="KW-0238">DNA-binding</keyword>
<evidence type="ECO:0000256" key="3">
    <source>
        <dbReference type="ARBA" id="ARBA00023125"/>
    </source>
</evidence>
<dbReference type="InterPro" id="IPR011006">
    <property type="entry name" value="CheY-like_superfamily"/>
</dbReference>
<dbReference type="InterPro" id="IPR016032">
    <property type="entry name" value="Sig_transdc_resp-reg_C-effctor"/>
</dbReference>
<protein>
    <submittedName>
        <fullName evidence="7">DNA-binding NarL/FixJ family response regulator</fullName>
    </submittedName>
</protein>
<evidence type="ECO:0000256" key="4">
    <source>
        <dbReference type="ARBA" id="ARBA00023163"/>
    </source>
</evidence>
<dbReference type="Pfam" id="PF00072">
    <property type="entry name" value="Response_reg"/>
    <property type="match status" value="1"/>
</dbReference>
<dbReference type="SUPFAM" id="SSF46894">
    <property type="entry name" value="C-terminal effector domain of the bipartite response regulators"/>
    <property type="match status" value="1"/>
</dbReference>
<dbReference type="Proteomes" id="UP000549913">
    <property type="component" value="Unassembled WGS sequence"/>
</dbReference>
<feature type="modified residue" description="4-aspartylphosphate" evidence="5">
    <location>
        <position position="75"/>
    </location>
</feature>
<evidence type="ECO:0000256" key="1">
    <source>
        <dbReference type="ARBA" id="ARBA00022553"/>
    </source>
</evidence>
<keyword evidence="2" id="KW-0805">Transcription regulation</keyword>
<dbReference type="PANTHER" id="PTHR43214">
    <property type="entry name" value="TWO-COMPONENT RESPONSE REGULATOR"/>
    <property type="match status" value="1"/>
</dbReference>
<accession>A0A852STM5</accession>
<dbReference type="GO" id="GO:0006355">
    <property type="term" value="P:regulation of DNA-templated transcription"/>
    <property type="evidence" value="ECO:0007669"/>
    <property type="project" value="InterPro"/>
</dbReference>
<dbReference type="CDD" id="cd17535">
    <property type="entry name" value="REC_NarL-like"/>
    <property type="match status" value="1"/>
</dbReference>
<evidence type="ECO:0000256" key="5">
    <source>
        <dbReference type="PROSITE-ProRule" id="PRU00169"/>
    </source>
</evidence>
<dbReference type="GO" id="GO:0003677">
    <property type="term" value="F:DNA binding"/>
    <property type="evidence" value="ECO:0007669"/>
    <property type="project" value="UniProtKB-KW"/>
</dbReference>
<dbReference type="SUPFAM" id="SSF52172">
    <property type="entry name" value="CheY-like"/>
    <property type="match status" value="1"/>
</dbReference>
<sequence length="238" mass="24846">MHDENEPTTTDAGSDAPAAAVPAVRVAIVDDHESVRLGIRAACQEAGFEVVATSASVSELWVALAGRGCDVVVLDLSLGDGFSVTENVQHALSMGASVLVHSIADRVGLVREALAAGAAGVIPKSAATKTVIASIAAVARGDVLNNLEWASAIDADPEFGKAQLAQRERDVLHLYASGLPLSQVALKLNIKVSTAKEYLDRVRAKYVEVGRPARSKVELLRRAVEDGILALDDNGHVG</sequence>
<dbReference type="EMBL" id="JACCBM010000001">
    <property type="protein sequence ID" value="NYD72388.1"/>
    <property type="molecule type" value="Genomic_DNA"/>
</dbReference>
<dbReference type="SMART" id="SM00421">
    <property type="entry name" value="HTH_LUXR"/>
    <property type="match status" value="1"/>
</dbReference>
<dbReference type="PROSITE" id="PS50110">
    <property type="entry name" value="RESPONSE_REGULATORY"/>
    <property type="match status" value="1"/>
</dbReference>
<dbReference type="PRINTS" id="PR00038">
    <property type="entry name" value="HTHLUXR"/>
</dbReference>
<dbReference type="Pfam" id="PF00196">
    <property type="entry name" value="GerE"/>
    <property type="match status" value="1"/>
</dbReference>
<organism evidence="7 8">
    <name type="scientific">Herbiconiux flava</name>
    <dbReference type="NCBI Taxonomy" id="881268"/>
    <lineage>
        <taxon>Bacteria</taxon>
        <taxon>Bacillati</taxon>
        <taxon>Actinomycetota</taxon>
        <taxon>Actinomycetes</taxon>
        <taxon>Micrococcales</taxon>
        <taxon>Microbacteriaceae</taxon>
        <taxon>Herbiconiux</taxon>
    </lineage>
</organism>
<dbReference type="Gene3D" id="1.10.10.10">
    <property type="entry name" value="Winged helix-like DNA-binding domain superfamily/Winged helix DNA-binding domain"/>
    <property type="match status" value="1"/>
</dbReference>
<keyword evidence="8" id="KW-1185">Reference proteome</keyword>
<dbReference type="InterPro" id="IPR036388">
    <property type="entry name" value="WH-like_DNA-bd_sf"/>
</dbReference>
<evidence type="ECO:0000313" key="8">
    <source>
        <dbReference type="Proteomes" id="UP000549913"/>
    </source>
</evidence>
<dbReference type="GO" id="GO:0000160">
    <property type="term" value="P:phosphorelay signal transduction system"/>
    <property type="evidence" value="ECO:0007669"/>
    <property type="project" value="InterPro"/>
</dbReference>
<dbReference type="AlphaFoldDB" id="A0A852STM5"/>
<name>A0A852STM5_9MICO</name>
<keyword evidence="4" id="KW-0804">Transcription</keyword>
<reference evidence="7 8" key="1">
    <citation type="submission" date="2020-07" db="EMBL/GenBank/DDBJ databases">
        <title>Sequencing the genomes of 1000 actinobacteria strains.</title>
        <authorList>
            <person name="Klenk H.-P."/>
        </authorList>
    </citation>
    <scope>NUCLEOTIDE SEQUENCE [LARGE SCALE GENOMIC DNA]</scope>
    <source>
        <strain evidence="7 8">DSM 26474</strain>
    </source>
</reference>
<gene>
    <name evidence="7" type="ORF">BJ984_003546</name>
</gene>
<dbReference type="InterPro" id="IPR000792">
    <property type="entry name" value="Tscrpt_reg_LuxR_C"/>
</dbReference>
<dbReference type="Gene3D" id="3.40.50.2300">
    <property type="match status" value="1"/>
</dbReference>
<dbReference type="InterPro" id="IPR001789">
    <property type="entry name" value="Sig_transdc_resp-reg_receiver"/>
</dbReference>
<dbReference type="InterPro" id="IPR058245">
    <property type="entry name" value="NreC/VraR/RcsB-like_REC"/>
</dbReference>
<evidence type="ECO:0000313" key="7">
    <source>
        <dbReference type="EMBL" id="NYD72388.1"/>
    </source>
</evidence>
<keyword evidence="1 5" id="KW-0597">Phosphoprotein</keyword>
<evidence type="ECO:0000256" key="2">
    <source>
        <dbReference type="ARBA" id="ARBA00023015"/>
    </source>
</evidence>
<dbReference type="PANTHER" id="PTHR43214:SF41">
    <property type="entry name" value="NITRATE_NITRITE RESPONSE REGULATOR PROTEIN NARP"/>
    <property type="match status" value="1"/>
</dbReference>
<dbReference type="InterPro" id="IPR039420">
    <property type="entry name" value="WalR-like"/>
</dbReference>
<evidence type="ECO:0000259" key="6">
    <source>
        <dbReference type="PROSITE" id="PS50110"/>
    </source>
</evidence>
<comment type="caution">
    <text evidence="7">The sequence shown here is derived from an EMBL/GenBank/DDBJ whole genome shotgun (WGS) entry which is preliminary data.</text>
</comment>
<feature type="domain" description="Response regulatory" evidence="6">
    <location>
        <begin position="25"/>
        <end position="139"/>
    </location>
</feature>